<dbReference type="KEGG" id="hda:BB347_04935"/>
<dbReference type="Pfam" id="PF24367">
    <property type="entry name" value="DUF7523"/>
    <property type="match status" value="1"/>
</dbReference>
<proteinExistence type="predicted"/>
<accession>A0A1P8RBI5</accession>
<gene>
    <name evidence="1" type="ORF">BB347_04935</name>
</gene>
<dbReference type="AlphaFoldDB" id="A0A1P8RBI5"/>
<evidence type="ECO:0000313" key="1">
    <source>
        <dbReference type="EMBL" id="APX96017.1"/>
    </source>
</evidence>
<reference evidence="1 2" key="1">
    <citation type="submission" date="2017-01" db="EMBL/GenBank/DDBJ databases">
        <title>Complete genome sequence of Haloterrigena daqingensis type strain (JX313T).</title>
        <authorList>
            <person name="Shuang W."/>
        </authorList>
    </citation>
    <scope>NUCLEOTIDE SEQUENCE [LARGE SCALE GENOMIC DNA]</scope>
    <source>
        <strain evidence="1 2">JX313</strain>
    </source>
</reference>
<name>A0A1P8RBI5_9EURY</name>
<organism evidence="1 2">
    <name type="scientific">Natronorubrum daqingense</name>
    <dbReference type="NCBI Taxonomy" id="588898"/>
    <lineage>
        <taxon>Archaea</taxon>
        <taxon>Methanobacteriati</taxon>
        <taxon>Methanobacteriota</taxon>
        <taxon>Stenosarchaea group</taxon>
        <taxon>Halobacteria</taxon>
        <taxon>Halobacteriales</taxon>
        <taxon>Natrialbaceae</taxon>
        <taxon>Natronorubrum</taxon>
    </lineage>
</organism>
<dbReference type="EMBL" id="CP019327">
    <property type="protein sequence ID" value="APX96017.1"/>
    <property type="molecule type" value="Genomic_DNA"/>
</dbReference>
<sequence length="181" mass="18759">MPVQGPCWDMSLAADARRAADSHPFLITALRAGIVNYTAAARFLEVDGETDAVATALRRYAEELPTHETRARDARVTMESGIGPVEPGSDHAVLEEALVTVAGSAFGPTGGDSTAVIATGEVGATALAEVLQQLSRSGVEPQSAGVGDESLIVVVDRLEGANALRAVEDALESCLDAHHTL</sequence>
<dbReference type="InterPro" id="IPR055945">
    <property type="entry name" value="DUF7523"/>
</dbReference>
<evidence type="ECO:0000313" key="2">
    <source>
        <dbReference type="Proteomes" id="UP000187321"/>
    </source>
</evidence>
<protein>
    <submittedName>
        <fullName evidence="1">Uncharacterized protein</fullName>
    </submittedName>
</protein>
<dbReference type="Proteomes" id="UP000187321">
    <property type="component" value="Chromosome"/>
</dbReference>